<feature type="transmembrane region" description="Helical" evidence="7">
    <location>
        <begin position="215"/>
        <end position="242"/>
    </location>
</feature>
<dbReference type="PANTHER" id="PTHR43744">
    <property type="entry name" value="ABC TRANSPORTER PERMEASE PROTEIN MG189-RELATED-RELATED"/>
    <property type="match status" value="1"/>
</dbReference>
<keyword evidence="5 7" id="KW-1133">Transmembrane helix</keyword>
<feature type="transmembrane region" description="Helical" evidence="7">
    <location>
        <begin position="110"/>
        <end position="130"/>
    </location>
</feature>
<keyword evidence="3" id="KW-1003">Cell membrane</keyword>
<feature type="compositionally biased region" description="Polar residues" evidence="8">
    <location>
        <begin position="1"/>
        <end position="20"/>
    </location>
</feature>
<dbReference type="CDD" id="cd06261">
    <property type="entry name" value="TM_PBP2"/>
    <property type="match status" value="1"/>
</dbReference>
<feature type="region of interest" description="Disordered" evidence="8">
    <location>
        <begin position="1"/>
        <end position="36"/>
    </location>
</feature>
<dbReference type="InterPro" id="IPR035906">
    <property type="entry name" value="MetI-like_sf"/>
</dbReference>
<keyword evidence="11" id="KW-1185">Reference proteome</keyword>
<gene>
    <name evidence="10" type="ORF">J0911_15095</name>
</gene>
<dbReference type="Gene3D" id="1.10.3720.10">
    <property type="entry name" value="MetI-like"/>
    <property type="match status" value="1"/>
</dbReference>
<evidence type="ECO:0000256" key="1">
    <source>
        <dbReference type="ARBA" id="ARBA00004651"/>
    </source>
</evidence>
<feature type="domain" description="ABC transmembrane type-1" evidence="9">
    <location>
        <begin position="106"/>
        <end position="298"/>
    </location>
</feature>
<keyword evidence="2 7" id="KW-0813">Transport</keyword>
<dbReference type="SUPFAM" id="SSF161098">
    <property type="entry name" value="MetI-like"/>
    <property type="match status" value="1"/>
</dbReference>
<dbReference type="Proteomes" id="UP000664617">
    <property type="component" value="Unassembled WGS sequence"/>
</dbReference>
<accession>A0ABS3IBN0</accession>
<reference evidence="10 11" key="1">
    <citation type="submission" date="2021-03" db="EMBL/GenBank/DDBJ databases">
        <authorList>
            <person name="Xin L."/>
        </authorList>
    </citation>
    <scope>NUCLEOTIDE SEQUENCE [LARGE SCALE GENOMIC DNA]</scope>
    <source>
        <strain evidence="10 11">XHU 5031</strain>
    </source>
</reference>
<feature type="transmembrane region" description="Helical" evidence="7">
    <location>
        <begin position="175"/>
        <end position="194"/>
    </location>
</feature>
<feature type="transmembrane region" description="Helical" evidence="7">
    <location>
        <begin position="277"/>
        <end position="299"/>
    </location>
</feature>
<evidence type="ECO:0000256" key="5">
    <source>
        <dbReference type="ARBA" id="ARBA00022989"/>
    </source>
</evidence>
<dbReference type="RefSeq" id="WP_207276301.1">
    <property type="nucleotide sequence ID" value="NZ_JAFMPK010000047.1"/>
</dbReference>
<feature type="transmembrane region" description="Helical" evidence="7">
    <location>
        <begin position="43"/>
        <end position="65"/>
    </location>
</feature>
<comment type="similarity">
    <text evidence="7">Belongs to the binding-protein-dependent transport system permease family.</text>
</comment>
<evidence type="ECO:0000256" key="8">
    <source>
        <dbReference type="SAM" id="MobiDB-lite"/>
    </source>
</evidence>
<keyword evidence="6 7" id="KW-0472">Membrane</keyword>
<name>A0ABS3IBN0_9MICO</name>
<comment type="subcellular location">
    <subcellularLocation>
        <location evidence="1 7">Cell membrane</location>
        <topology evidence="1 7">Multi-pass membrane protein</topology>
    </subcellularLocation>
</comment>
<dbReference type="PROSITE" id="PS50928">
    <property type="entry name" value="ABC_TM1"/>
    <property type="match status" value="1"/>
</dbReference>
<evidence type="ECO:0000256" key="7">
    <source>
        <dbReference type="RuleBase" id="RU363032"/>
    </source>
</evidence>
<evidence type="ECO:0000256" key="3">
    <source>
        <dbReference type="ARBA" id="ARBA00022475"/>
    </source>
</evidence>
<evidence type="ECO:0000313" key="10">
    <source>
        <dbReference type="EMBL" id="MBO0610358.1"/>
    </source>
</evidence>
<dbReference type="EMBL" id="JAFMPK010000047">
    <property type="protein sequence ID" value="MBO0610358.1"/>
    <property type="molecule type" value="Genomic_DNA"/>
</dbReference>
<comment type="caution">
    <text evidence="10">The sequence shown here is derived from an EMBL/GenBank/DDBJ whole genome shotgun (WGS) entry which is preliminary data.</text>
</comment>
<protein>
    <submittedName>
        <fullName evidence="10">Carbohydrate ABC transporter permease</fullName>
    </submittedName>
</protein>
<evidence type="ECO:0000256" key="2">
    <source>
        <dbReference type="ARBA" id="ARBA00022448"/>
    </source>
</evidence>
<dbReference type="Pfam" id="PF00528">
    <property type="entry name" value="BPD_transp_1"/>
    <property type="match status" value="1"/>
</dbReference>
<dbReference type="InterPro" id="IPR000515">
    <property type="entry name" value="MetI-like"/>
</dbReference>
<dbReference type="PANTHER" id="PTHR43744:SF12">
    <property type="entry name" value="ABC TRANSPORTER PERMEASE PROTEIN MG189-RELATED"/>
    <property type="match status" value="1"/>
</dbReference>
<organism evidence="10 11">
    <name type="scientific">Myceligenerans salitolerans</name>
    <dbReference type="NCBI Taxonomy" id="1230528"/>
    <lineage>
        <taxon>Bacteria</taxon>
        <taxon>Bacillati</taxon>
        <taxon>Actinomycetota</taxon>
        <taxon>Actinomycetes</taxon>
        <taxon>Micrococcales</taxon>
        <taxon>Promicromonosporaceae</taxon>
        <taxon>Myceligenerans</taxon>
    </lineage>
</organism>
<evidence type="ECO:0000256" key="6">
    <source>
        <dbReference type="ARBA" id="ARBA00023136"/>
    </source>
</evidence>
<sequence>MTSLAPAQPDQQASGSSPSTPDRALVRPGTGRGRAGASFTSRAAVTAVLLLATLYMLLPVTWLLFASTKSAEQLYGSSIFSVTDFAFFENVAGIADQSDGIFFVWMGNSILYATVGAVAGGLISVAAGYAFDKFRFRGRNKLFAFVLVGVLVPNTATVLPLYLLFSPLGLTNTAWAILLPALCNPFSVYLARIYSQAYIPDETLEAARVDGAGAVRSFFSVALPMITPGFITIALFQFVAVWNNYMLPLVMLTSERLFPVSLGMSLWQGYTRGDPEFAPLVVTGSLLSIIPLIIAFILLQRYWRAGMTEGAVK</sequence>
<proteinExistence type="inferred from homology"/>
<evidence type="ECO:0000256" key="4">
    <source>
        <dbReference type="ARBA" id="ARBA00022692"/>
    </source>
</evidence>
<evidence type="ECO:0000313" key="11">
    <source>
        <dbReference type="Proteomes" id="UP000664617"/>
    </source>
</evidence>
<reference evidence="11" key="2">
    <citation type="submission" date="2023-07" db="EMBL/GenBank/DDBJ databases">
        <title>Myceligenerans salitolerans sp. nov., a halotolerant actinomycete isolated from a salt lake in Xinjiang, China.</title>
        <authorList>
            <person name="Guan T."/>
        </authorList>
    </citation>
    <scope>NUCLEOTIDE SEQUENCE [LARGE SCALE GENOMIC DNA]</scope>
    <source>
        <strain evidence="11">XHU 5031</strain>
    </source>
</reference>
<feature type="transmembrane region" description="Helical" evidence="7">
    <location>
        <begin position="142"/>
        <end position="163"/>
    </location>
</feature>
<evidence type="ECO:0000259" key="9">
    <source>
        <dbReference type="PROSITE" id="PS50928"/>
    </source>
</evidence>
<keyword evidence="4 7" id="KW-0812">Transmembrane</keyword>